<dbReference type="Proteomes" id="UP000283785">
    <property type="component" value="Unassembled WGS sequence"/>
</dbReference>
<evidence type="ECO:0000313" key="3">
    <source>
        <dbReference type="EMBL" id="RGW43266.1"/>
    </source>
</evidence>
<sequence>MKSKHLIIYLFVWIAYFSMLFLTSCKTKTVTQEHYITDQTKNKSLDASWQERFISAFEQMANSRSQEHETSVKETTHTKDSTSTTVDQNGKPIKTESWHSVVTNRNTKEVLRLKDSINIISKKVDKYQHLVVQKDSLIRLKQDSINIMRRELTKNEQRLVTIGKVSLGALVGIIIAITTGILVWLWHRRKNVKYEDNNN</sequence>
<feature type="transmembrane region" description="Helical" evidence="2">
    <location>
        <begin position="159"/>
        <end position="186"/>
    </location>
</feature>
<name>A0AA92W671_9BACT</name>
<feature type="region of interest" description="Disordered" evidence="1">
    <location>
        <begin position="64"/>
        <end position="91"/>
    </location>
</feature>
<reference evidence="3 4" key="1">
    <citation type="submission" date="2018-08" db="EMBL/GenBank/DDBJ databases">
        <title>A genome reference for cultivated species of the human gut microbiota.</title>
        <authorList>
            <person name="Zou Y."/>
            <person name="Xue W."/>
            <person name="Luo G."/>
        </authorList>
    </citation>
    <scope>NUCLEOTIDE SEQUENCE [LARGE SCALE GENOMIC DNA]</scope>
    <source>
        <strain evidence="3 4">AF12-50</strain>
    </source>
</reference>
<dbReference type="PROSITE" id="PS51257">
    <property type="entry name" value="PROKAR_LIPOPROTEIN"/>
    <property type="match status" value="1"/>
</dbReference>
<protein>
    <submittedName>
        <fullName evidence="3">Uncharacterized protein</fullName>
    </submittedName>
</protein>
<evidence type="ECO:0000256" key="1">
    <source>
        <dbReference type="SAM" id="MobiDB-lite"/>
    </source>
</evidence>
<proteinExistence type="predicted"/>
<evidence type="ECO:0000313" key="4">
    <source>
        <dbReference type="Proteomes" id="UP000283785"/>
    </source>
</evidence>
<dbReference type="EMBL" id="QSAG01000008">
    <property type="protein sequence ID" value="RGW43266.1"/>
    <property type="molecule type" value="Genomic_DNA"/>
</dbReference>
<keyword evidence="2" id="KW-1133">Transmembrane helix</keyword>
<accession>A0AA92W671</accession>
<feature type="transmembrane region" description="Helical" evidence="2">
    <location>
        <begin position="6"/>
        <end position="25"/>
    </location>
</feature>
<keyword evidence="2" id="KW-0472">Membrane</keyword>
<evidence type="ECO:0000256" key="2">
    <source>
        <dbReference type="SAM" id="Phobius"/>
    </source>
</evidence>
<keyword evidence="2" id="KW-0812">Transmembrane</keyword>
<comment type="caution">
    <text evidence="3">The sequence shown here is derived from an EMBL/GenBank/DDBJ whole genome shotgun (WGS) entry which is preliminary data.</text>
</comment>
<organism evidence="3 4">
    <name type="scientific">Segatella copri</name>
    <dbReference type="NCBI Taxonomy" id="165179"/>
    <lineage>
        <taxon>Bacteria</taxon>
        <taxon>Pseudomonadati</taxon>
        <taxon>Bacteroidota</taxon>
        <taxon>Bacteroidia</taxon>
        <taxon>Bacteroidales</taxon>
        <taxon>Prevotellaceae</taxon>
        <taxon>Segatella</taxon>
    </lineage>
</organism>
<gene>
    <name evidence="3" type="ORF">DWV76_06060</name>
</gene>
<dbReference type="AlphaFoldDB" id="A0AA92W671"/>
<feature type="compositionally biased region" description="Basic and acidic residues" evidence="1">
    <location>
        <begin position="65"/>
        <end position="80"/>
    </location>
</feature>